<gene>
    <name evidence="5" type="ORF">C7B46_04960</name>
</gene>
<sequence>MSDADVVVIGSGHNGLSAAMYLAKAGWKVVVLEQSQVPGGAAKSGEVTKPGFIHDLYATNLGLFLGSPVYRDFGPMLTQSGLALEVSSEPYASVFPHGTALSMYTDAEKSLASIANFSPEDAEAWQHLVDYFQRVSPYLFPLLQMPVPSFEFGRGIFRMTRALGWTGTQELLSLLLQSPREFVESWFSSKEMQALLIPWGFHLDYGPDVSGGATFPFLESVADHLNGMAIARGGIGLLVHSMINIIKGYGGQVEVNAPVTQILTDNAGHATGVKLSDGRTIAARRAVLANVNIRTLFESLVDPTVVNHGFLKRIQKFRFGPGTMMVHLALSGEVPWLNPSVTRSMYVHIGPYVNDVARTYQQAVAGYLPDSPLLVVGQQSQWDHSRAPDGMHTVWIQVRAVPGHPIGDAAGSIVTTDWSTMGPLYAQRVLDKLEEYAPGVTSRILAMTVMTPQDLQNDNPNLVGGDSISGSHHLDQFYFLRPVPGWSRYRTPVPGLWVVGASTWPGGGLNAVSGYLAAQALLKSRGRH</sequence>
<proteinExistence type="predicted"/>
<dbReference type="Pfam" id="PF01593">
    <property type="entry name" value="Amino_oxidase"/>
    <property type="match status" value="1"/>
</dbReference>
<organism evidence="5 6">
    <name type="scientific">Sulfobacillus benefaciens</name>
    <dbReference type="NCBI Taxonomy" id="453960"/>
    <lineage>
        <taxon>Bacteria</taxon>
        <taxon>Bacillati</taxon>
        <taxon>Bacillota</taxon>
        <taxon>Clostridia</taxon>
        <taxon>Eubacteriales</taxon>
        <taxon>Clostridiales Family XVII. Incertae Sedis</taxon>
        <taxon>Sulfobacillus</taxon>
    </lineage>
</organism>
<reference evidence="5 6" key="1">
    <citation type="journal article" date="2014" name="BMC Genomics">
        <title>Comparison of environmental and isolate Sulfobacillus genomes reveals diverse carbon, sulfur, nitrogen, and hydrogen metabolisms.</title>
        <authorList>
            <person name="Justice N.B."/>
            <person name="Norman A."/>
            <person name="Brown C.T."/>
            <person name="Singh A."/>
            <person name="Thomas B.C."/>
            <person name="Banfield J.F."/>
        </authorList>
    </citation>
    <scope>NUCLEOTIDE SEQUENCE [LARGE SCALE GENOMIC DNA]</scope>
    <source>
        <strain evidence="5">AMDSBA4</strain>
    </source>
</reference>
<dbReference type="PRINTS" id="PR00411">
    <property type="entry name" value="PNDRDTASEI"/>
</dbReference>
<name>A0A2T2XJ56_9FIRM</name>
<dbReference type="InterPro" id="IPR002937">
    <property type="entry name" value="Amino_oxidase"/>
</dbReference>
<dbReference type="Proteomes" id="UP000242972">
    <property type="component" value="Unassembled WGS sequence"/>
</dbReference>
<evidence type="ECO:0000256" key="2">
    <source>
        <dbReference type="ARBA" id="ARBA00038825"/>
    </source>
</evidence>
<feature type="domain" description="Amine oxidase" evidence="4">
    <location>
        <begin position="15"/>
        <end position="349"/>
    </location>
</feature>
<evidence type="ECO:0000313" key="6">
    <source>
        <dbReference type="Proteomes" id="UP000242972"/>
    </source>
</evidence>
<comment type="function">
    <text evidence="1">Probable oxidoreductase that may play a role as regulator of mitochondrial function.</text>
</comment>
<dbReference type="Gene3D" id="3.50.50.60">
    <property type="entry name" value="FAD/NAD(P)-binding domain"/>
    <property type="match status" value="2"/>
</dbReference>
<comment type="subunit">
    <text evidence="2">Interacts with COX5B; this interaction may contribute to localize PYROXD2 to the inner face of the inner mitochondrial membrane.</text>
</comment>
<dbReference type="InterPro" id="IPR036188">
    <property type="entry name" value="FAD/NAD-bd_sf"/>
</dbReference>
<dbReference type="SUPFAM" id="SSF51905">
    <property type="entry name" value="FAD/NAD(P)-binding domain"/>
    <property type="match status" value="1"/>
</dbReference>
<comment type="caution">
    <text evidence="5">The sequence shown here is derived from an EMBL/GenBank/DDBJ whole genome shotgun (WGS) entry which is preliminary data.</text>
</comment>
<evidence type="ECO:0000313" key="5">
    <source>
        <dbReference type="EMBL" id="PSR34487.1"/>
    </source>
</evidence>
<accession>A0A2T2XJ56</accession>
<dbReference type="PANTHER" id="PTHR10668">
    <property type="entry name" value="PHYTOENE DEHYDROGENASE"/>
    <property type="match status" value="1"/>
</dbReference>
<dbReference type="EMBL" id="PXYW01000008">
    <property type="protein sequence ID" value="PSR34487.1"/>
    <property type="molecule type" value="Genomic_DNA"/>
</dbReference>
<dbReference type="AlphaFoldDB" id="A0A2T2XJ56"/>
<evidence type="ECO:0000256" key="3">
    <source>
        <dbReference type="ARBA" id="ARBA00040298"/>
    </source>
</evidence>
<protein>
    <recommendedName>
        <fullName evidence="3">Pyridine nucleotide-disulfide oxidoreductase domain-containing protein 2</fullName>
    </recommendedName>
</protein>
<evidence type="ECO:0000256" key="1">
    <source>
        <dbReference type="ARBA" id="ARBA00037217"/>
    </source>
</evidence>
<dbReference type="PANTHER" id="PTHR10668:SF105">
    <property type="entry name" value="DEHYDROGENASE-RELATED"/>
    <property type="match status" value="1"/>
</dbReference>
<evidence type="ECO:0000259" key="4">
    <source>
        <dbReference type="Pfam" id="PF01593"/>
    </source>
</evidence>
<dbReference type="GO" id="GO:0016491">
    <property type="term" value="F:oxidoreductase activity"/>
    <property type="evidence" value="ECO:0007669"/>
    <property type="project" value="InterPro"/>
</dbReference>